<evidence type="ECO:0000256" key="2">
    <source>
        <dbReference type="ARBA" id="ARBA00022737"/>
    </source>
</evidence>
<feature type="region of interest" description="Disordered" evidence="3">
    <location>
        <begin position="149"/>
        <end position="189"/>
    </location>
</feature>
<dbReference type="Gene3D" id="2.130.10.10">
    <property type="entry name" value="YVTN repeat-like/Quinoprotein amine dehydrogenase"/>
    <property type="match status" value="1"/>
</dbReference>
<dbReference type="SMART" id="SM00320">
    <property type="entry name" value="WD40"/>
    <property type="match status" value="2"/>
</dbReference>
<sequence length="339" mass="37919">MNVSVARVLRHWYDLDSIYLPLLYLHLRHTNSWSLESRLTYVPSDPVNSYYLKLFLQGYLFDRRQSGRHLLEEWGVPPDRGDVTTCVRRFGRSAHRADERTGFEHITGARMATTNGHEVSPDSSGDGYPAYSSDAVYLYSTKDEPLEVPSRANSSVLKHNKRPRAASSSPATDSNSVSGIGGSSTSDALMEEDISRFLRELDEESEELNLDEEDDEDGDEQGDDGDDDSNEWKYFPQIPTVMPRTRFAGACNIETVKDVSFLGPQNEFVASGSDDGHLFVWKKSTGKLHDILEGDGNVVNVIEGHPHLPLVAVSGIDFTVKVLICSLPRNKRFFSNPQC</sequence>
<dbReference type="STRING" id="98765.A0A2R6NM02"/>
<dbReference type="OrthoDB" id="2414538at2759"/>
<dbReference type="SUPFAM" id="SSF50978">
    <property type="entry name" value="WD40 repeat-like"/>
    <property type="match status" value="1"/>
</dbReference>
<dbReference type="AlphaFoldDB" id="A0A2R6NM02"/>
<dbReference type="GO" id="GO:0080008">
    <property type="term" value="C:Cul4-RING E3 ubiquitin ligase complex"/>
    <property type="evidence" value="ECO:0007669"/>
    <property type="project" value="TreeGrafter"/>
</dbReference>
<dbReference type="Proteomes" id="UP000186601">
    <property type="component" value="Unassembled WGS sequence"/>
</dbReference>
<feature type="compositionally biased region" description="Polar residues" evidence="3">
    <location>
        <begin position="166"/>
        <end position="187"/>
    </location>
</feature>
<feature type="compositionally biased region" description="Acidic residues" evidence="3">
    <location>
        <begin position="204"/>
        <end position="229"/>
    </location>
</feature>
<reference evidence="4 5" key="1">
    <citation type="submission" date="2018-02" db="EMBL/GenBank/DDBJ databases">
        <title>Genome sequence of the basidiomycete white-rot fungus Phlebia centrifuga.</title>
        <authorList>
            <person name="Granchi Z."/>
            <person name="Peng M."/>
            <person name="de Vries R.P."/>
            <person name="Hilden K."/>
            <person name="Makela M.R."/>
            <person name="Grigoriev I."/>
            <person name="Riley R."/>
        </authorList>
    </citation>
    <scope>NUCLEOTIDE SEQUENCE [LARGE SCALE GENOMIC DNA]</scope>
    <source>
        <strain evidence="4 5">FBCC195</strain>
    </source>
</reference>
<keyword evidence="1" id="KW-0853">WD repeat</keyword>
<dbReference type="GO" id="GO:0005737">
    <property type="term" value="C:cytoplasm"/>
    <property type="evidence" value="ECO:0007669"/>
    <property type="project" value="TreeGrafter"/>
</dbReference>
<evidence type="ECO:0000313" key="5">
    <source>
        <dbReference type="Proteomes" id="UP000186601"/>
    </source>
</evidence>
<keyword evidence="2" id="KW-0677">Repeat</keyword>
<feature type="region of interest" description="Disordered" evidence="3">
    <location>
        <begin position="204"/>
        <end position="233"/>
    </location>
</feature>
<organism evidence="4 5">
    <name type="scientific">Hermanssonia centrifuga</name>
    <dbReference type="NCBI Taxonomy" id="98765"/>
    <lineage>
        <taxon>Eukaryota</taxon>
        <taxon>Fungi</taxon>
        <taxon>Dikarya</taxon>
        <taxon>Basidiomycota</taxon>
        <taxon>Agaricomycotina</taxon>
        <taxon>Agaricomycetes</taxon>
        <taxon>Polyporales</taxon>
        <taxon>Meruliaceae</taxon>
        <taxon>Hermanssonia</taxon>
    </lineage>
</organism>
<evidence type="ECO:0000256" key="3">
    <source>
        <dbReference type="SAM" id="MobiDB-lite"/>
    </source>
</evidence>
<dbReference type="InterPro" id="IPR036322">
    <property type="entry name" value="WD40_repeat_dom_sf"/>
</dbReference>
<name>A0A2R6NM02_9APHY</name>
<dbReference type="PANTHER" id="PTHR15574:SF40">
    <property type="entry name" value="WD AND TETRATRICOPEPTIDE REPEATS PROTEIN 1"/>
    <property type="match status" value="1"/>
</dbReference>
<dbReference type="PANTHER" id="PTHR15574">
    <property type="entry name" value="WD REPEAT DOMAIN-CONTAINING FAMILY"/>
    <property type="match status" value="1"/>
</dbReference>
<evidence type="ECO:0000256" key="1">
    <source>
        <dbReference type="ARBA" id="ARBA00022574"/>
    </source>
</evidence>
<evidence type="ECO:0000313" key="4">
    <source>
        <dbReference type="EMBL" id="PSR73402.1"/>
    </source>
</evidence>
<dbReference type="InterPro" id="IPR001680">
    <property type="entry name" value="WD40_rpt"/>
</dbReference>
<dbReference type="GO" id="GO:0045717">
    <property type="term" value="P:negative regulation of fatty acid biosynthetic process"/>
    <property type="evidence" value="ECO:0007669"/>
    <property type="project" value="TreeGrafter"/>
</dbReference>
<dbReference type="InterPro" id="IPR045151">
    <property type="entry name" value="DCAF8"/>
</dbReference>
<dbReference type="InterPro" id="IPR015943">
    <property type="entry name" value="WD40/YVTN_repeat-like_dom_sf"/>
</dbReference>
<feature type="region of interest" description="Disordered" evidence="3">
    <location>
        <begin position="101"/>
        <end position="128"/>
    </location>
</feature>
<accession>A0A2R6NM02</accession>
<dbReference type="EMBL" id="MLYV02001076">
    <property type="protein sequence ID" value="PSR73402.1"/>
    <property type="molecule type" value="Genomic_DNA"/>
</dbReference>
<gene>
    <name evidence="4" type="ORF">PHLCEN_2v10694</name>
</gene>
<protein>
    <submittedName>
        <fullName evidence="4">Uncharacterized protein</fullName>
    </submittedName>
</protein>
<comment type="caution">
    <text evidence="4">The sequence shown here is derived from an EMBL/GenBank/DDBJ whole genome shotgun (WGS) entry which is preliminary data.</text>
</comment>
<feature type="compositionally biased region" description="Polar residues" evidence="3">
    <location>
        <begin position="112"/>
        <end position="123"/>
    </location>
</feature>
<proteinExistence type="predicted"/>
<keyword evidence="5" id="KW-1185">Reference proteome</keyword>